<feature type="transmembrane region" description="Helical" evidence="7">
    <location>
        <begin position="80"/>
        <end position="103"/>
    </location>
</feature>
<dbReference type="InterPro" id="IPR043428">
    <property type="entry name" value="LivM-like"/>
</dbReference>
<feature type="transmembrane region" description="Helical" evidence="7">
    <location>
        <begin position="277"/>
        <end position="300"/>
    </location>
</feature>
<dbReference type="EMBL" id="PISD01000030">
    <property type="protein sequence ID" value="PKG28338.1"/>
    <property type="molecule type" value="Genomic_DNA"/>
</dbReference>
<evidence type="ECO:0000256" key="2">
    <source>
        <dbReference type="ARBA" id="ARBA00022475"/>
    </source>
</evidence>
<feature type="transmembrane region" description="Helical" evidence="7">
    <location>
        <begin position="207"/>
        <end position="225"/>
    </location>
</feature>
<keyword evidence="3 7" id="KW-0812">Transmembrane</keyword>
<protein>
    <submittedName>
        <fullName evidence="8">Branched-chain amino acid ABC transporter permease</fullName>
    </submittedName>
</protein>
<sequence>MKKSPILITLALVVFAIFPLVVKDQYYMHIAILILYYALVSQAWNILSGYSGQFSFGHAAFFGTGAYTSSILFTKLGMSPWIGLIIGAVIAAVIGLFIGYLSFRFKLRGVFFSLGTLAFAEILRIIIQNFDVFNKTLGVLIPYKPDPLMFQFSSRTTYYYIILIFAIAVTALVYYISRSKLGYNLVAIRENEDAAQSLGVNTYKNKMIAIAISASLTAIGGTFYAQYMLFIEPATTFSNDVSINILLPAIIGGAGTVLGPIVGSLIIIPIGELTTTWFGNFVGVNLMAYGVILILVMLYLPEGIVGWFQNKFGKKKSAKKNKDSSISGGEEVGTLKN</sequence>
<feature type="transmembrane region" description="Helical" evidence="7">
    <location>
        <begin position="26"/>
        <end position="47"/>
    </location>
</feature>
<evidence type="ECO:0000256" key="6">
    <source>
        <dbReference type="SAM" id="MobiDB-lite"/>
    </source>
</evidence>
<dbReference type="GO" id="GO:0015658">
    <property type="term" value="F:branched-chain amino acid transmembrane transporter activity"/>
    <property type="evidence" value="ECO:0007669"/>
    <property type="project" value="InterPro"/>
</dbReference>
<keyword evidence="2" id="KW-1003">Cell membrane</keyword>
<feature type="transmembrane region" description="Helical" evidence="7">
    <location>
        <begin position="54"/>
        <end position="74"/>
    </location>
</feature>
<proteinExistence type="predicted"/>
<feature type="transmembrane region" description="Helical" evidence="7">
    <location>
        <begin position="245"/>
        <end position="270"/>
    </location>
</feature>
<evidence type="ECO:0000256" key="4">
    <source>
        <dbReference type="ARBA" id="ARBA00022989"/>
    </source>
</evidence>
<dbReference type="Proteomes" id="UP000233343">
    <property type="component" value="Unassembled WGS sequence"/>
</dbReference>
<evidence type="ECO:0000256" key="1">
    <source>
        <dbReference type="ARBA" id="ARBA00004651"/>
    </source>
</evidence>
<dbReference type="GO" id="GO:0005886">
    <property type="term" value="C:plasma membrane"/>
    <property type="evidence" value="ECO:0007669"/>
    <property type="project" value="UniProtKB-SubCell"/>
</dbReference>
<comment type="caution">
    <text evidence="8">The sequence shown here is derived from an EMBL/GenBank/DDBJ whole genome shotgun (WGS) entry which is preliminary data.</text>
</comment>
<gene>
    <name evidence="8" type="ORF">CWS20_14105</name>
</gene>
<comment type="subcellular location">
    <subcellularLocation>
        <location evidence="1">Cell membrane</location>
        <topology evidence="1">Multi-pass membrane protein</topology>
    </subcellularLocation>
</comment>
<feature type="transmembrane region" description="Helical" evidence="7">
    <location>
        <begin position="110"/>
        <end position="127"/>
    </location>
</feature>
<name>A0A2N0ZFQ6_9BACI</name>
<feature type="region of interest" description="Disordered" evidence="6">
    <location>
        <begin position="317"/>
        <end position="337"/>
    </location>
</feature>
<dbReference type="Pfam" id="PF02653">
    <property type="entry name" value="BPD_transp_2"/>
    <property type="match status" value="1"/>
</dbReference>
<dbReference type="InterPro" id="IPR001851">
    <property type="entry name" value="ABC_transp_permease"/>
</dbReference>
<evidence type="ECO:0000313" key="9">
    <source>
        <dbReference type="Proteomes" id="UP000233343"/>
    </source>
</evidence>
<keyword evidence="4 7" id="KW-1133">Transmembrane helix</keyword>
<evidence type="ECO:0000256" key="7">
    <source>
        <dbReference type="SAM" id="Phobius"/>
    </source>
</evidence>
<evidence type="ECO:0000256" key="5">
    <source>
        <dbReference type="ARBA" id="ARBA00023136"/>
    </source>
</evidence>
<dbReference type="CDD" id="cd06581">
    <property type="entry name" value="TM_PBP1_LivM_like"/>
    <property type="match status" value="1"/>
</dbReference>
<evidence type="ECO:0000313" key="8">
    <source>
        <dbReference type="EMBL" id="PKG28338.1"/>
    </source>
</evidence>
<dbReference type="AlphaFoldDB" id="A0A2N0ZFQ6"/>
<dbReference type="RefSeq" id="WP_066189386.1">
    <property type="nucleotide sequence ID" value="NZ_JAFDQP010000001.1"/>
</dbReference>
<accession>A0A2N0ZFQ6</accession>
<feature type="transmembrane region" description="Helical" evidence="7">
    <location>
        <begin position="157"/>
        <end position="176"/>
    </location>
</feature>
<dbReference type="PANTHER" id="PTHR30482:SF10">
    <property type="entry name" value="HIGH-AFFINITY BRANCHED-CHAIN AMINO ACID TRANSPORT PROTEIN BRAE"/>
    <property type="match status" value="1"/>
</dbReference>
<reference evidence="8 9" key="1">
    <citation type="journal article" date="2010" name="Int. J. Syst. Evol. Microbiol.">
        <title>Bacillus horneckiae sp. nov., isolated from a spacecraft-assembly clean room.</title>
        <authorList>
            <person name="Vaishampayan P."/>
            <person name="Probst A."/>
            <person name="Krishnamurthi S."/>
            <person name="Ghosh S."/>
            <person name="Osman S."/>
            <person name="McDowall A."/>
            <person name="Ruckmani A."/>
            <person name="Mayilraj S."/>
            <person name="Venkateswaran K."/>
        </authorList>
    </citation>
    <scope>NUCLEOTIDE SEQUENCE [LARGE SCALE GENOMIC DNA]</scope>
    <source>
        <strain evidence="9">1PO1SC</strain>
    </source>
</reference>
<keyword evidence="9" id="KW-1185">Reference proteome</keyword>
<organism evidence="8 9">
    <name type="scientific">Cytobacillus horneckiae</name>
    <dbReference type="NCBI Taxonomy" id="549687"/>
    <lineage>
        <taxon>Bacteria</taxon>
        <taxon>Bacillati</taxon>
        <taxon>Bacillota</taxon>
        <taxon>Bacilli</taxon>
        <taxon>Bacillales</taxon>
        <taxon>Bacillaceae</taxon>
        <taxon>Cytobacillus</taxon>
    </lineage>
</organism>
<dbReference type="PANTHER" id="PTHR30482">
    <property type="entry name" value="HIGH-AFFINITY BRANCHED-CHAIN AMINO ACID TRANSPORT SYSTEM PERMEASE"/>
    <property type="match status" value="1"/>
</dbReference>
<keyword evidence="5 7" id="KW-0472">Membrane</keyword>
<evidence type="ECO:0000256" key="3">
    <source>
        <dbReference type="ARBA" id="ARBA00022692"/>
    </source>
</evidence>